<evidence type="ECO:0000256" key="9">
    <source>
        <dbReference type="ARBA" id="ARBA00023136"/>
    </source>
</evidence>
<keyword evidence="8" id="KW-0496">Mitochondrion</keyword>
<dbReference type="SUPFAM" id="SSF103506">
    <property type="entry name" value="Mitochondrial carrier"/>
    <property type="match status" value="1"/>
</dbReference>
<name>A0A485K904_9STRA</name>
<evidence type="ECO:0000256" key="7">
    <source>
        <dbReference type="ARBA" id="ARBA00022989"/>
    </source>
</evidence>
<dbReference type="EMBL" id="CAADRA010000092">
    <property type="protein sequence ID" value="VFT78491.1"/>
    <property type="molecule type" value="Genomic_DNA"/>
</dbReference>
<dbReference type="InterPro" id="IPR044677">
    <property type="entry name" value="SLC25A3/Pic2/Mir1-like"/>
</dbReference>
<evidence type="ECO:0000256" key="8">
    <source>
        <dbReference type="ARBA" id="ARBA00023128"/>
    </source>
</evidence>
<evidence type="ECO:0000256" key="5">
    <source>
        <dbReference type="ARBA" id="ARBA00022737"/>
    </source>
</evidence>
<keyword evidence="6" id="KW-0999">Mitochondrion inner membrane</keyword>
<gene>
    <name evidence="13" type="primary">Aste57867_1272</name>
    <name evidence="12" type="ORF">As57867_001271</name>
    <name evidence="13" type="ORF">ASTE57867_1272</name>
</gene>
<reference evidence="12" key="2">
    <citation type="submission" date="2019-06" db="EMBL/GenBank/DDBJ databases">
        <title>Genomics analysis of Aphanomyces spp. identifies a new class of oomycete effector associated with host adaptation.</title>
        <authorList>
            <person name="Gaulin E."/>
        </authorList>
    </citation>
    <scope>NUCLEOTIDE SEQUENCE</scope>
    <source>
        <strain evidence="12">CBS 578.67</strain>
    </source>
</reference>
<protein>
    <submittedName>
        <fullName evidence="13">Aste57867_1272 protein</fullName>
    </submittedName>
</protein>
<dbReference type="Pfam" id="PF00153">
    <property type="entry name" value="Mito_carr"/>
    <property type="match status" value="2"/>
</dbReference>
<sequence length="340" mass="36266">MAPHSPSNLTLSAIPFATSFALLSATWELPVSLPTFPLHLPKDLSYYATCMVGGVVACGTTRTLITPLDVVKCNMQVSPAKFTGLMQGLRLVATEQGGVLALYKGWAPTALGYSTQGMCKFGFYELFRDTISEAVGPDHAYTYRGSIYLAAAASAECIADVALCPLEMIKVKMQTAPPGTFPLALRPALAAMMTKDTRFPFGSLVPLWSRQIPYTMAKFYCFERAVEALYTHVLTAPKESYSPATQLGVTFTAGYVAGIVCAVVSHPADSLVSLVSKPDNKGKSLVHIARETGFVHLATKGLGTRILIVGTLAGLQWWVYDSFKAACGLGTTGGATTARV</sequence>
<keyword evidence="5" id="KW-0677">Repeat</keyword>
<keyword evidence="4 10" id="KW-0812">Transmembrane</keyword>
<keyword evidence="14" id="KW-1185">Reference proteome</keyword>
<dbReference type="Proteomes" id="UP000332933">
    <property type="component" value="Unassembled WGS sequence"/>
</dbReference>
<comment type="subcellular location">
    <subcellularLocation>
        <location evidence="1">Mitochondrion inner membrane</location>
        <topology evidence="1">Multi-pass membrane protein</topology>
    </subcellularLocation>
</comment>
<proteinExistence type="inferred from homology"/>
<evidence type="ECO:0000256" key="2">
    <source>
        <dbReference type="ARBA" id="ARBA00006375"/>
    </source>
</evidence>
<keyword evidence="3 11" id="KW-0813">Transport</keyword>
<evidence type="ECO:0000256" key="6">
    <source>
        <dbReference type="ARBA" id="ARBA00022792"/>
    </source>
</evidence>
<dbReference type="GO" id="GO:1990547">
    <property type="term" value="P:mitochondrial phosphate ion transmembrane transport"/>
    <property type="evidence" value="ECO:0007669"/>
    <property type="project" value="InterPro"/>
</dbReference>
<evidence type="ECO:0000313" key="12">
    <source>
        <dbReference type="EMBL" id="KAF0719117.1"/>
    </source>
</evidence>
<dbReference type="AlphaFoldDB" id="A0A485K904"/>
<feature type="repeat" description="Solcar" evidence="10">
    <location>
        <begin position="143"/>
        <end position="228"/>
    </location>
</feature>
<dbReference type="GO" id="GO:0005315">
    <property type="term" value="F:phosphate transmembrane transporter activity"/>
    <property type="evidence" value="ECO:0007669"/>
    <property type="project" value="InterPro"/>
</dbReference>
<dbReference type="PANTHER" id="PTHR45671">
    <property type="entry name" value="SOLUTE CARRIER FAMILY 25 (MITOCHONDRIAL CARRIER PHOSPHATE CARRIER), MEMBER 3, LIKE-RELATED-RELATED"/>
    <property type="match status" value="1"/>
</dbReference>
<comment type="similarity">
    <text evidence="2 11">Belongs to the mitochondrial carrier (TC 2.A.29) family.</text>
</comment>
<dbReference type="InterPro" id="IPR023395">
    <property type="entry name" value="MCP_dom_sf"/>
</dbReference>
<feature type="repeat" description="Solcar" evidence="10">
    <location>
        <begin position="45"/>
        <end position="130"/>
    </location>
</feature>
<reference evidence="13 14" key="1">
    <citation type="submission" date="2019-03" db="EMBL/GenBank/DDBJ databases">
        <authorList>
            <person name="Gaulin E."/>
            <person name="Dumas B."/>
        </authorList>
    </citation>
    <scope>NUCLEOTIDE SEQUENCE [LARGE SCALE GENOMIC DNA]</scope>
    <source>
        <strain evidence="13">CBS 568.67</strain>
    </source>
</reference>
<dbReference type="FunFam" id="1.50.40.10:FF:000138">
    <property type="entry name" value="Mitochondrial phosphate carrier protein 3"/>
    <property type="match status" value="1"/>
</dbReference>
<evidence type="ECO:0000256" key="3">
    <source>
        <dbReference type="ARBA" id="ARBA00022448"/>
    </source>
</evidence>
<dbReference type="EMBL" id="VJMH01000092">
    <property type="protein sequence ID" value="KAF0719117.1"/>
    <property type="molecule type" value="Genomic_DNA"/>
</dbReference>
<dbReference type="PROSITE" id="PS50920">
    <property type="entry name" value="SOLCAR"/>
    <property type="match status" value="2"/>
</dbReference>
<keyword evidence="7" id="KW-1133">Transmembrane helix</keyword>
<dbReference type="GO" id="GO:0005743">
    <property type="term" value="C:mitochondrial inner membrane"/>
    <property type="evidence" value="ECO:0007669"/>
    <property type="project" value="UniProtKB-SubCell"/>
</dbReference>
<evidence type="ECO:0000256" key="4">
    <source>
        <dbReference type="ARBA" id="ARBA00022692"/>
    </source>
</evidence>
<dbReference type="InterPro" id="IPR018108">
    <property type="entry name" value="MCP_transmembrane"/>
</dbReference>
<keyword evidence="9 10" id="KW-0472">Membrane</keyword>
<dbReference type="Gene3D" id="1.50.40.10">
    <property type="entry name" value="Mitochondrial carrier domain"/>
    <property type="match status" value="2"/>
</dbReference>
<evidence type="ECO:0000256" key="1">
    <source>
        <dbReference type="ARBA" id="ARBA00004448"/>
    </source>
</evidence>
<accession>A0A485K904</accession>
<dbReference type="OrthoDB" id="427452at2759"/>
<evidence type="ECO:0000256" key="10">
    <source>
        <dbReference type="PROSITE-ProRule" id="PRU00282"/>
    </source>
</evidence>
<evidence type="ECO:0000256" key="11">
    <source>
        <dbReference type="RuleBase" id="RU000488"/>
    </source>
</evidence>
<organism evidence="13 14">
    <name type="scientific">Aphanomyces stellatus</name>
    <dbReference type="NCBI Taxonomy" id="120398"/>
    <lineage>
        <taxon>Eukaryota</taxon>
        <taxon>Sar</taxon>
        <taxon>Stramenopiles</taxon>
        <taxon>Oomycota</taxon>
        <taxon>Saprolegniomycetes</taxon>
        <taxon>Saprolegniales</taxon>
        <taxon>Verrucalvaceae</taxon>
        <taxon>Aphanomyces</taxon>
    </lineage>
</organism>
<evidence type="ECO:0000313" key="13">
    <source>
        <dbReference type="EMBL" id="VFT78491.1"/>
    </source>
</evidence>
<evidence type="ECO:0000313" key="14">
    <source>
        <dbReference type="Proteomes" id="UP000332933"/>
    </source>
</evidence>
<dbReference type="PANTHER" id="PTHR45671:SF10">
    <property type="entry name" value="SOLUTE CARRIER FAMILY 25 MEMBER 3"/>
    <property type="match status" value="1"/>
</dbReference>